<dbReference type="AlphaFoldDB" id="A0AAV4R963"/>
<accession>A0AAV4R963</accession>
<evidence type="ECO:0000313" key="1">
    <source>
        <dbReference type="EMBL" id="GIY16638.1"/>
    </source>
</evidence>
<keyword evidence="2" id="KW-1185">Reference proteome</keyword>
<gene>
    <name evidence="1" type="ORF">CEXT_644631</name>
</gene>
<organism evidence="1 2">
    <name type="scientific">Caerostris extrusa</name>
    <name type="common">Bark spider</name>
    <name type="synonym">Caerostris bankana</name>
    <dbReference type="NCBI Taxonomy" id="172846"/>
    <lineage>
        <taxon>Eukaryota</taxon>
        <taxon>Metazoa</taxon>
        <taxon>Ecdysozoa</taxon>
        <taxon>Arthropoda</taxon>
        <taxon>Chelicerata</taxon>
        <taxon>Arachnida</taxon>
        <taxon>Araneae</taxon>
        <taxon>Araneomorphae</taxon>
        <taxon>Entelegynae</taxon>
        <taxon>Araneoidea</taxon>
        <taxon>Araneidae</taxon>
        <taxon>Caerostris</taxon>
    </lineage>
</organism>
<protein>
    <submittedName>
        <fullName evidence="1">Uncharacterized protein</fullName>
    </submittedName>
</protein>
<dbReference type="EMBL" id="BPLR01007395">
    <property type="protein sequence ID" value="GIY16638.1"/>
    <property type="molecule type" value="Genomic_DNA"/>
</dbReference>
<name>A0AAV4R963_CAEEX</name>
<evidence type="ECO:0000313" key="2">
    <source>
        <dbReference type="Proteomes" id="UP001054945"/>
    </source>
</evidence>
<sequence>MHTSAKKNFHTPQPNRSYPKAAILKVKIIFNVINKFFQKDNFQLPRLASKCTNRNMIPVNGPPINLPFKRRSRLLPTPGCCPIKHEGSFLVGLRSNPHHHDFLLVSLSTTMHM</sequence>
<reference evidence="1 2" key="1">
    <citation type="submission" date="2021-06" db="EMBL/GenBank/DDBJ databases">
        <title>Caerostris extrusa draft genome.</title>
        <authorList>
            <person name="Kono N."/>
            <person name="Arakawa K."/>
        </authorList>
    </citation>
    <scope>NUCLEOTIDE SEQUENCE [LARGE SCALE GENOMIC DNA]</scope>
</reference>
<proteinExistence type="predicted"/>
<comment type="caution">
    <text evidence="1">The sequence shown here is derived from an EMBL/GenBank/DDBJ whole genome shotgun (WGS) entry which is preliminary data.</text>
</comment>
<dbReference type="Proteomes" id="UP001054945">
    <property type="component" value="Unassembled WGS sequence"/>
</dbReference>